<feature type="coiled-coil region" evidence="1">
    <location>
        <begin position="198"/>
        <end position="236"/>
    </location>
</feature>
<dbReference type="Proteomes" id="UP000325313">
    <property type="component" value="Unassembled WGS sequence"/>
</dbReference>
<feature type="region of interest" description="Disordered" evidence="2">
    <location>
        <begin position="1"/>
        <end position="74"/>
    </location>
</feature>
<keyword evidence="5" id="KW-1185">Reference proteome</keyword>
<proteinExistence type="predicted"/>
<comment type="caution">
    <text evidence="3">The sequence shown here is derived from an EMBL/GenBank/DDBJ whole genome shotgun (WGS) entry which is preliminary data.</text>
</comment>
<organism evidence="3 5">
    <name type="scientific">Puccinia graminis f. sp. tritici</name>
    <dbReference type="NCBI Taxonomy" id="56615"/>
    <lineage>
        <taxon>Eukaryota</taxon>
        <taxon>Fungi</taxon>
        <taxon>Dikarya</taxon>
        <taxon>Basidiomycota</taxon>
        <taxon>Pucciniomycotina</taxon>
        <taxon>Pucciniomycetes</taxon>
        <taxon>Pucciniales</taxon>
        <taxon>Pucciniaceae</taxon>
        <taxon>Puccinia</taxon>
    </lineage>
</organism>
<gene>
    <name evidence="3" type="ORF">PGT21_020962</name>
    <name evidence="4" type="ORF">PGTUg99_006380</name>
</gene>
<dbReference type="AlphaFoldDB" id="A0A5B0NCM7"/>
<dbReference type="EMBL" id="VDEP01000282">
    <property type="protein sequence ID" value="KAA1112132.1"/>
    <property type="molecule type" value="Genomic_DNA"/>
</dbReference>
<feature type="compositionally biased region" description="Acidic residues" evidence="2">
    <location>
        <begin position="12"/>
        <end position="23"/>
    </location>
</feature>
<dbReference type="EMBL" id="VSWC01000106">
    <property type="protein sequence ID" value="KAA1085830.1"/>
    <property type="molecule type" value="Genomic_DNA"/>
</dbReference>
<evidence type="ECO:0000313" key="6">
    <source>
        <dbReference type="Proteomes" id="UP000325313"/>
    </source>
</evidence>
<dbReference type="PANTHER" id="PTHR34409">
    <property type="entry name" value="SET DOMAIN-CONTAINING PROTEIN"/>
    <property type="match status" value="1"/>
</dbReference>
<protein>
    <submittedName>
        <fullName evidence="3">Uncharacterized protein</fullName>
    </submittedName>
</protein>
<feature type="compositionally biased region" description="Low complexity" evidence="2">
    <location>
        <begin position="130"/>
        <end position="142"/>
    </location>
</feature>
<evidence type="ECO:0000313" key="4">
    <source>
        <dbReference type="EMBL" id="KAA1112132.1"/>
    </source>
</evidence>
<dbReference type="OrthoDB" id="10658783at2759"/>
<dbReference type="Proteomes" id="UP000324748">
    <property type="component" value="Unassembled WGS sequence"/>
</dbReference>
<reference evidence="5 6" key="1">
    <citation type="submission" date="2019-05" db="EMBL/GenBank/DDBJ databases">
        <title>Emergence of the Ug99 lineage of the wheat stem rust pathogen through somatic hybridization.</title>
        <authorList>
            <person name="Li F."/>
            <person name="Upadhyaya N.M."/>
            <person name="Sperschneider J."/>
            <person name="Matny O."/>
            <person name="Nguyen-Phuc H."/>
            <person name="Mago R."/>
            <person name="Raley C."/>
            <person name="Miller M.E."/>
            <person name="Silverstein K.A.T."/>
            <person name="Henningsen E."/>
            <person name="Hirsch C.D."/>
            <person name="Visser B."/>
            <person name="Pretorius Z.A."/>
            <person name="Steffenson B.J."/>
            <person name="Schwessinger B."/>
            <person name="Dodds P.N."/>
            <person name="Figueroa M."/>
        </authorList>
    </citation>
    <scope>NUCLEOTIDE SEQUENCE [LARGE SCALE GENOMIC DNA]</scope>
    <source>
        <strain evidence="3">21-0</strain>
        <strain evidence="4 6">Ug99</strain>
    </source>
</reference>
<sequence length="301" mass="32403">MIKDRARSIAFVDEDEEEMESEDERNGVGNPVSLSPGDPGCDEGATQTQGTLLSGWSATQSQLPDDPQDIPDETHNDSLAEYAEFTQSSASARLSTIANRASSTPAVTSWPGPINTHLANEGQVPSQPHTASSTTHSTNTGTGSTGTTGGQGTAASRRAKAAQPQAALHTTLASFFNPEARAAREQELGMSHFYAVRLQEANSTIARLQEETNRLREGINVQVLRLQEELRQARHDLGVKSTKNQDLRHRIEMIQLCMDMQTGGFPGMQGMMCGPIYGQTAHGHGTNAWEVNTNGAHAHTQ</sequence>
<evidence type="ECO:0000313" key="3">
    <source>
        <dbReference type="EMBL" id="KAA1085830.1"/>
    </source>
</evidence>
<evidence type="ECO:0000256" key="2">
    <source>
        <dbReference type="SAM" id="MobiDB-lite"/>
    </source>
</evidence>
<feature type="compositionally biased region" description="Gly residues" evidence="2">
    <location>
        <begin position="143"/>
        <end position="152"/>
    </location>
</feature>
<feature type="compositionally biased region" description="Polar residues" evidence="2">
    <location>
        <begin position="45"/>
        <end position="63"/>
    </location>
</feature>
<accession>A0A5B0NCM7</accession>
<evidence type="ECO:0000313" key="5">
    <source>
        <dbReference type="Proteomes" id="UP000324748"/>
    </source>
</evidence>
<keyword evidence="1" id="KW-0175">Coiled coil</keyword>
<feature type="region of interest" description="Disordered" evidence="2">
    <location>
        <begin position="103"/>
        <end position="166"/>
    </location>
</feature>
<dbReference type="PANTHER" id="PTHR34409:SF1">
    <property type="entry name" value="MYB-LIKE DOMAIN-CONTAINING PROTEIN"/>
    <property type="match status" value="1"/>
</dbReference>
<name>A0A5B0NCM7_PUCGR</name>
<evidence type="ECO:0000256" key="1">
    <source>
        <dbReference type="SAM" id="Coils"/>
    </source>
</evidence>